<dbReference type="InterPro" id="IPR031325">
    <property type="entry name" value="RHS_repeat"/>
</dbReference>
<dbReference type="STRING" id="455193.SAMN05421805_12198"/>
<organism evidence="6 7">
    <name type="scientific">Saccharopolyspora antimicrobica</name>
    <dbReference type="NCBI Taxonomy" id="455193"/>
    <lineage>
        <taxon>Bacteria</taxon>
        <taxon>Bacillati</taxon>
        <taxon>Actinomycetota</taxon>
        <taxon>Actinomycetes</taxon>
        <taxon>Pseudonocardiales</taxon>
        <taxon>Pseudonocardiaceae</taxon>
        <taxon>Saccharopolyspora</taxon>
    </lineage>
</organism>
<feature type="region of interest" description="Disordered" evidence="2">
    <location>
        <begin position="1"/>
        <end position="112"/>
    </location>
</feature>
<evidence type="ECO:0000313" key="5">
    <source>
        <dbReference type="EMBL" id="RKT82059.1"/>
    </source>
</evidence>
<dbReference type="Proteomes" id="UP000270697">
    <property type="component" value="Unassembled WGS sequence"/>
</dbReference>
<dbReference type="EMBL" id="FOUP01000021">
    <property type="protein sequence ID" value="SFO68477.1"/>
    <property type="molecule type" value="Genomic_DNA"/>
</dbReference>
<dbReference type="InterPro" id="IPR050708">
    <property type="entry name" value="T6SS_VgrG/RHS"/>
</dbReference>
<dbReference type="PANTHER" id="PTHR32305">
    <property type="match status" value="1"/>
</dbReference>
<keyword evidence="1" id="KW-0677">Repeat</keyword>
<dbReference type="InterPro" id="IPR045351">
    <property type="entry name" value="DUF6531"/>
</dbReference>
<dbReference type="Proteomes" id="UP000199398">
    <property type="component" value="Unassembled WGS sequence"/>
</dbReference>
<keyword evidence="8" id="KW-1185">Reference proteome</keyword>
<reference evidence="6 7" key="1">
    <citation type="submission" date="2016-10" db="EMBL/GenBank/DDBJ databases">
        <authorList>
            <person name="de Groot N.N."/>
        </authorList>
    </citation>
    <scope>NUCLEOTIDE SEQUENCE [LARGE SCALE GENOMIC DNA]</scope>
    <source>
        <strain evidence="6 7">CPCC 201259</strain>
    </source>
</reference>
<evidence type="ECO:0000256" key="1">
    <source>
        <dbReference type="ARBA" id="ARBA00022737"/>
    </source>
</evidence>
<feature type="domain" description="DUF6531" evidence="3">
    <location>
        <begin position="109"/>
        <end position="180"/>
    </location>
</feature>
<evidence type="ECO:0000313" key="7">
    <source>
        <dbReference type="Proteomes" id="UP000199398"/>
    </source>
</evidence>
<name>A0A1I5J6V2_9PSEU</name>
<dbReference type="RefSeq" id="WP_143121771.1">
    <property type="nucleotide sequence ID" value="NZ_FOUP01000021.1"/>
</dbReference>
<gene>
    <name evidence="5" type="ORF">ATL45_0300</name>
    <name evidence="6" type="ORF">SAMN05421805_12198</name>
</gene>
<evidence type="ECO:0000313" key="6">
    <source>
        <dbReference type="EMBL" id="SFO68477.1"/>
    </source>
</evidence>
<dbReference type="Pfam" id="PF25023">
    <property type="entry name" value="TEN_YD-shell"/>
    <property type="match status" value="2"/>
</dbReference>
<dbReference type="PANTHER" id="PTHR32305:SF15">
    <property type="entry name" value="PROTEIN RHSA-RELATED"/>
    <property type="match status" value="1"/>
</dbReference>
<feature type="compositionally biased region" description="Basic and acidic residues" evidence="2">
    <location>
        <begin position="98"/>
        <end position="108"/>
    </location>
</feature>
<evidence type="ECO:0000256" key="2">
    <source>
        <dbReference type="SAM" id="MobiDB-lite"/>
    </source>
</evidence>
<dbReference type="InterPro" id="IPR056823">
    <property type="entry name" value="TEN-like_YD-shell"/>
</dbReference>
<evidence type="ECO:0000259" key="3">
    <source>
        <dbReference type="Pfam" id="PF20148"/>
    </source>
</evidence>
<dbReference type="Pfam" id="PF20148">
    <property type="entry name" value="DUF6531"/>
    <property type="match status" value="1"/>
</dbReference>
<dbReference type="NCBIfam" id="TIGR01643">
    <property type="entry name" value="YD_repeat_2x"/>
    <property type="match status" value="9"/>
</dbReference>
<feature type="domain" description="Teneurin-like YD-shell" evidence="4">
    <location>
        <begin position="853"/>
        <end position="1123"/>
    </location>
</feature>
<evidence type="ECO:0000313" key="8">
    <source>
        <dbReference type="Proteomes" id="UP000270697"/>
    </source>
</evidence>
<dbReference type="EMBL" id="RBXX01000002">
    <property type="protein sequence ID" value="RKT82059.1"/>
    <property type="molecule type" value="Genomic_DNA"/>
</dbReference>
<dbReference type="Pfam" id="PF05593">
    <property type="entry name" value="RHS_repeat"/>
    <property type="match status" value="2"/>
</dbReference>
<accession>A0A1I5J6V2</accession>
<dbReference type="OrthoDB" id="4981820at2"/>
<proteinExistence type="predicted"/>
<feature type="compositionally biased region" description="Polar residues" evidence="2">
    <location>
        <begin position="53"/>
        <end position="62"/>
    </location>
</feature>
<dbReference type="InterPro" id="IPR022385">
    <property type="entry name" value="Rhs_assc_core"/>
</dbReference>
<reference evidence="5 8" key="2">
    <citation type="submission" date="2018-10" db="EMBL/GenBank/DDBJ databases">
        <title>Sequencing the genomes of 1000 actinobacteria strains.</title>
        <authorList>
            <person name="Klenk H.-P."/>
        </authorList>
    </citation>
    <scope>NUCLEOTIDE SEQUENCE [LARGE SCALE GENOMIC DNA]</scope>
    <source>
        <strain evidence="5 8">DSM 45119</strain>
    </source>
</reference>
<feature type="domain" description="Teneurin-like YD-shell" evidence="4">
    <location>
        <begin position="362"/>
        <end position="548"/>
    </location>
</feature>
<sequence length="1283" mass="140851">MAPKPKGGDGKNTKTDSDSPPSQKTSKVDASSSVSKAQDATQDLAKQGRAGSNGDSSTNPAGNTPPKSDPPADPPSRKTNDGGDQNTHDQDGPGQKSEGNEKTEKGDTDPVDVVSGQVLDSAEDLALPGLLPLVLRRAYASRYDGGQLFGPGWSSTLDQRVEVSDDGIRYFGDDAQVLRYPKPTWPGQQLYPANGARWPLTWDADGAIRIEDPQAGWTRHFTATSGQPGRVRPISAMTNRNGHRITYLHDESGVPVEVRHAGGYRVAVDTVETESGIRVEGLRLLTRDPDSPGISVLRYGYDPGGRLTEIVDSSGVPHRYEYDVASRITAWVDRSGGRYCYEYDDAGRAIRGTGPDGFLSTSLHYDTERRVTTVTNSLGHATEYHYDAHQHVVKTVDPLGHTTSTEQDRFGRVHVRTDALGNTTRYEFDEHDNVVRIVLSDGAVATTDYNDRRQPVRVVGPDGAEWRYAYDERGNITSTTDPTGATTTYAYDRRGMLAGFTDALGNATRVQSDALGLVERMDDPAGGFLRYERDVFGRITEAVDATGSVTRYGWTIEGLPTWREAPDGARERWSYDAAGNAIAYQSLAGYWTTFTYTHFHLPTSRTGRDGRRYEFAYDGELRLVSVTNPQGLQWRYEYDAADRLTAETDFNGRRVSYRPDATGNLVERVNGAGQRVQYQRDVFGRVIERSVDGQITTLAYDRAGRLVHAAGPEAQVDLVRDPVGRTITDSIDGHAVISEFDAAGRRTARTTPSGLVSRWDYDGAGQPVSLSNHAGSLRFAYDAAGREITRFLGQAAVLSQSWDVAGRLASQTITAAARPPSPMATTREGSRVIQRRAYEYRSDGNPLRIADQLRGERTYSLDRAGHVTVVQAADWREQYAYDAAGNPTSSNITGSLSNDEIDGEREFTGTLVRRAGRTLYEHDGQGRVVRQTRRTLSGQEKTWRYVWNADDRLTDVTTPDGTKWHYCYDPLGRRIAKQRLGEDGMPVEETRFFWDGTSLAEQSTQSPDAPGATKTRTWDYEPGTFRPAAQTDQFRPNDQAAFDAAFYAIVTDLVGTPSEVIDQDGQIAANPTTDLWGRSVQADSASVDCPLRFPGQYYDAETGWHYNFTRYYDSSTATYASPDPLGLDAGPNQHGYVENPLSWADPLGLSKSDAEMLADARAIHEAVKVGQTEVGGRIAYNGMTVATGEFDGRYVYTVNRNGTSPAVRETAENLGYERVNGKKYTGPNQTDAEQIMLNAHDKGDLTLNNGTSGRIASSRPACGPARQDCRGRIAGYPNITLID</sequence>
<feature type="compositionally biased region" description="Low complexity" evidence="2">
    <location>
        <begin position="28"/>
        <end position="39"/>
    </location>
</feature>
<feature type="region of interest" description="Disordered" evidence="2">
    <location>
        <begin position="1000"/>
        <end position="1030"/>
    </location>
</feature>
<feature type="compositionally biased region" description="Basic and acidic residues" evidence="2">
    <location>
        <begin position="75"/>
        <end position="91"/>
    </location>
</feature>
<feature type="compositionally biased region" description="Basic and acidic residues" evidence="2">
    <location>
        <begin position="1"/>
        <end position="17"/>
    </location>
</feature>
<dbReference type="NCBIfam" id="TIGR03696">
    <property type="entry name" value="Rhs_assc_core"/>
    <property type="match status" value="1"/>
</dbReference>
<dbReference type="Gene3D" id="2.180.10.10">
    <property type="entry name" value="RHS repeat-associated core"/>
    <property type="match status" value="4"/>
</dbReference>
<dbReference type="InterPro" id="IPR006530">
    <property type="entry name" value="YD"/>
</dbReference>
<evidence type="ECO:0000259" key="4">
    <source>
        <dbReference type="Pfam" id="PF25023"/>
    </source>
</evidence>
<protein>
    <submittedName>
        <fullName evidence="6">RHS repeat-associated core domain-containing protein</fullName>
    </submittedName>
    <submittedName>
        <fullName evidence="5">RHS repeat-associated protein</fullName>
    </submittedName>
</protein>